<dbReference type="PRINTS" id="PR01727">
    <property type="entry name" value="DNABINDINGHU"/>
</dbReference>
<reference evidence="5" key="1">
    <citation type="submission" date="2020-05" db="EMBL/GenBank/DDBJ databases">
        <authorList>
            <person name="Chiriac C."/>
            <person name="Salcher M."/>
            <person name="Ghai R."/>
            <person name="Kavagutti S V."/>
        </authorList>
    </citation>
    <scope>NUCLEOTIDE SEQUENCE</scope>
</reference>
<dbReference type="EMBL" id="CAFBPQ010000083">
    <property type="protein sequence ID" value="CAB5032820.1"/>
    <property type="molecule type" value="Genomic_DNA"/>
</dbReference>
<dbReference type="GO" id="GO:0030527">
    <property type="term" value="F:structural constituent of chromatin"/>
    <property type="evidence" value="ECO:0007669"/>
    <property type="project" value="InterPro"/>
</dbReference>
<dbReference type="InterPro" id="IPR010992">
    <property type="entry name" value="IHF-like_DNA-bd_dom_sf"/>
</dbReference>
<dbReference type="EMBL" id="CAEZYK010000001">
    <property type="protein sequence ID" value="CAB4711689.1"/>
    <property type="molecule type" value="Genomic_DNA"/>
</dbReference>
<dbReference type="InterPro" id="IPR020816">
    <property type="entry name" value="Histone-like_DNA-bd_CS"/>
</dbReference>
<evidence type="ECO:0000313" key="4">
    <source>
        <dbReference type="EMBL" id="CAB4987974.1"/>
    </source>
</evidence>
<dbReference type="GO" id="GO:0003677">
    <property type="term" value="F:DNA binding"/>
    <property type="evidence" value="ECO:0007669"/>
    <property type="project" value="UniProtKB-KW"/>
</dbReference>
<dbReference type="InterPro" id="IPR000119">
    <property type="entry name" value="Hist_DNA-bd"/>
</dbReference>
<dbReference type="AlphaFoldDB" id="A0A6J7RWZ6"/>
<dbReference type="PANTHER" id="PTHR33175">
    <property type="entry name" value="DNA-BINDING PROTEIN HU"/>
    <property type="match status" value="1"/>
</dbReference>
<sequence length="91" mass="9816">MNKAELIDMIAEEAGLSKADADRALKAFTDTVVAAVAKDDTVALPGFGKFSRTQRKAREGRNPRTGEPVHIKASKAVKFSVAADFKKKVNI</sequence>
<evidence type="ECO:0000313" key="2">
    <source>
        <dbReference type="EMBL" id="CAB4711689.1"/>
    </source>
</evidence>
<organism evidence="5">
    <name type="scientific">freshwater metagenome</name>
    <dbReference type="NCBI Taxonomy" id="449393"/>
    <lineage>
        <taxon>unclassified sequences</taxon>
        <taxon>metagenomes</taxon>
        <taxon>ecological metagenomes</taxon>
    </lineage>
</organism>
<dbReference type="SMART" id="SM00411">
    <property type="entry name" value="BHL"/>
    <property type="match status" value="1"/>
</dbReference>
<accession>A0A6J7RWZ6</accession>
<dbReference type="Pfam" id="PF00216">
    <property type="entry name" value="Bac_DNA_binding"/>
    <property type="match status" value="1"/>
</dbReference>
<protein>
    <submittedName>
        <fullName evidence="5">Unannotated protein</fullName>
    </submittedName>
</protein>
<evidence type="ECO:0000256" key="1">
    <source>
        <dbReference type="ARBA" id="ARBA00023125"/>
    </source>
</evidence>
<dbReference type="SUPFAM" id="SSF47729">
    <property type="entry name" value="IHF-like DNA-binding proteins"/>
    <property type="match status" value="1"/>
</dbReference>
<dbReference type="CDD" id="cd13831">
    <property type="entry name" value="HU"/>
    <property type="match status" value="1"/>
</dbReference>
<dbReference type="EMBL" id="CAFBOF010000058">
    <property type="protein sequence ID" value="CAB4987974.1"/>
    <property type="molecule type" value="Genomic_DNA"/>
</dbReference>
<proteinExistence type="predicted"/>
<evidence type="ECO:0000313" key="5">
    <source>
        <dbReference type="EMBL" id="CAB5032820.1"/>
    </source>
</evidence>
<dbReference type="Gene3D" id="4.10.520.10">
    <property type="entry name" value="IHF-like DNA-binding proteins"/>
    <property type="match status" value="1"/>
</dbReference>
<keyword evidence="1" id="KW-0238">DNA-binding</keyword>
<evidence type="ECO:0000313" key="3">
    <source>
        <dbReference type="EMBL" id="CAB4897716.1"/>
    </source>
</evidence>
<dbReference type="PANTHER" id="PTHR33175:SF3">
    <property type="entry name" value="DNA-BINDING PROTEIN HU-BETA"/>
    <property type="match status" value="1"/>
</dbReference>
<dbReference type="PROSITE" id="PS00045">
    <property type="entry name" value="HISTONE_LIKE"/>
    <property type="match status" value="1"/>
</dbReference>
<dbReference type="EMBL" id="CAFBMM010000006">
    <property type="protein sequence ID" value="CAB4897716.1"/>
    <property type="molecule type" value="Genomic_DNA"/>
</dbReference>
<gene>
    <name evidence="2" type="ORF">UFOPK2683_00029</name>
    <name evidence="3" type="ORF">UFOPK3605_00299</name>
    <name evidence="4" type="ORF">UFOPK3897_01563</name>
    <name evidence="5" type="ORF">UFOPK4121_01577</name>
</gene>
<name>A0A6J7RWZ6_9ZZZZ</name>